<dbReference type="InterPro" id="IPR050179">
    <property type="entry name" value="Trans_hexapeptide_repeat"/>
</dbReference>
<evidence type="ECO:0000259" key="2">
    <source>
        <dbReference type="Pfam" id="PF17836"/>
    </source>
</evidence>
<dbReference type="PANTHER" id="PTHR43300">
    <property type="entry name" value="ACETYLTRANSFERASE"/>
    <property type="match status" value="1"/>
</dbReference>
<evidence type="ECO:0000313" key="4">
    <source>
        <dbReference type="Proteomes" id="UP001528823"/>
    </source>
</evidence>
<comment type="similarity">
    <text evidence="1">Belongs to the transferase hexapeptide repeat family.</text>
</comment>
<dbReference type="CDD" id="cd03360">
    <property type="entry name" value="LbH_AT_putative"/>
    <property type="match status" value="1"/>
</dbReference>
<evidence type="ECO:0000313" key="3">
    <source>
        <dbReference type="EMBL" id="MDE1462262.1"/>
    </source>
</evidence>
<dbReference type="InterPro" id="IPR011004">
    <property type="entry name" value="Trimer_LpxA-like_sf"/>
</dbReference>
<dbReference type="Gene3D" id="3.40.50.20">
    <property type="match status" value="1"/>
</dbReference>
<protein>
    <submittedName>
        <fullName evidence="3">NeuD/PglB/VioB family sugar acetyltransferase</fullName>
    </submittedName>
</protein>
<dbReference type="NCBIfam" id="TIGR03570">
    <property type="entry name" value="NeuD_NnaD"/>
    <property type="match status" value="1"/>
</dbReference>
<dbReference type="InterPro" id="IPR020019">
    <property type="entry name" value="AcTrfase_PglD-like"/>
</dbReference>
<dbReference type="SUPFAM" id="SSF51161">
    <property type="entry name" value="Trimeric LpxA-like enzymes"/>
    <property type="match status" value="1"/>
</dbReference>
<keyword evidence="4" id="KW-1185">Reference proteome</keyword>
<dbReference type="Pfam" id="PF17836">
    <property type="entry name" value="PglD_N"/>
    <property type="match status" value="1"/>
</dbReference>
<dbReference type="PANTHER" id="PTHR43300:SF7">
    <property type="entry name" value="UDP-N-ACETYLBACILLOSAMINE N-ACETYLTRANSFERASE"/>
    <property type="match status" value="1"/>
</dbReference>
<feature type="domain" description="PglD N-terminal" evidence="2">
    <location>
        <begin position="3"/>
        <end position="79"/>
    </location>
</feature>
<gene>
    <name evidence="3" type="ORF">ORQ98_09775</name>
</gene>
<name>A0ABT5U7B4_9GAMM</name>
<dbReference type="Gene3D" id="2.160.10.10">
    <property type="entry name" value="Hexapeptide repeat proteins"/>
    <property type="match status" value="1"/>
</dbReference>
<organism evidence="3 4">
    <name type="scientific">Spartinivicinus poritis</name>
    <dbReference type="NCBI Taxonomy" id="2994640"/>
    <lineage>
        <taxon>Bacteria</taxon>
        <taxon>Pseudomonadati</taxon>
        <taxon>Pseudomonadota</taxon>
        <taxon>Gammaproteobacteria</taxon>
        <taxon>Oceanospirillales</taxon>
        <taxon>Zooshikellaceae</taxon>
        <taxon>Spartinivicinus</taxon>
    </lineage>
</organism>
<comment type="caution">
    <text evidence="3">The sequence shown here is derived from an EMBL/GenBank/DDBJ whole genome shotgun (WGS) entry which is preliminary data.</text>
</comment>
<reference evidence="3 4" key="1">
    <citation type="submission" date="2022-11" db="EMBL/GenBank/DDBJ databases">
        <title>Spartinivicinus poritis sp. nov., isolated from scleractinian coral Porites lutea.</title>
        <authorList>
            <person name="Zhang G."/>
            <person name="Cai L."/>
            <person name="Wei Q."/>
        </authorList>
    </citation>
    <scope>NUCLEOTIDE SEQUENCE [LARGE SCALE GENOMIC DNA]</scope>
    <source>
        <strain evidence="3 4">A2-2</strain>
    </source>
</reference>
<proteinExistence type="inferred from homology"/>
<dbReference type="Proteomes" id="UP001528823">
    <property type="component" value="Unassembled WGS sequence"/>
</dbReference>
<dbReference type="InterPro" id="IPR041561">
    <property type="entry name" value="PglD_N"/>
</dbReference>
<accession>A0ABT5U7B4</accession>
<sequence length="207" mass="21508">MKKLAIIGASGHGKVIADAAQLSGQWSDIDFFDDNFPGIKSIEPWRVVGSTFDFLEKSKLYEGVIVGIGDNHSRLNKQNSLKEVGVILTTIIHPKAVVSPLATLGEGVVVMAGAVVNAGAITGDACIINSNAVVEHDCILDVGVHLSPGACLAGGCQIGRCSWLGIGCSVRQLTTITDDVVVGAGTVVVKNIVKAGVYVGNPAYRLN</sequence>
<dbReference type="EMBL" id="JAPMOU010000010">
    <property type="protein sequence ID" value="MDE1462262.1"/>
    <property type="molecule type" value="Genomic_DNA"/>
</dbReference>
<evidence type="ECO:0000256" key="1">
    <source>
        <dbReference type="ARBA" id="ARBA00007274"/>
    </source>
</evidence>
<dbReference type="RefSeq" id="WP_274688619.1">
    <property type="nucleotide sequence ID" value="NZ_JAPMOU010000010.1"/>
</dbReference>